<name>A0A6P5S3F7_PRUAV</name>
<sequence>MKVKKNHTMASLLGGSASAEHATAGLCKGVADMEDEDDLFEIDLDSVDSIPPPQYYWGNYFTATGNALLANCLLPVTDISRAVPMVSKSLPYSPEAAANVVMMPKPMPLGQLLGLPFLEALVLHQKEVKPKCNLIRENDAHLEVGSEPALEGRYYIVDTIYGG</sequence>
<evidence type="ECO:0000313" key="2">
    <source>
        <dbReference type="RefSeq" id="XP_021810179.1"/>
    </source>
</evidence>
<organism evidence="1 2">
    <name type="scientific">Prunus avium</name>
    <name type="common">Cherry</name>
    <name type="synonym">Cerasus avium</name>
    <dbReference type="NCBI Taxonomy" id="42229"/>
    <lineage>
        <taxon>Eukaryota</taxon>
        <taxon>Viridiplantae</taxon>
        <taxon>Streptophyta</taxon>
        <taxon>Embryophyta</taxon>
        <taxon>Tracheophyta</taxon>
        <taxon>Spermatophyta</taxon>
        <taxon>Magnoliopsida</taxon>
        <taxon>eudicotyledons</taxon>
        <taxon>Gunneridae</taxon>
        <taxon>Pentapetalae</taxon>
        <taxon>rosids</taxon>
        <taxon>fabids</taxon>
        <taxon>Rosales</taxon>
        <taxon>Rosaceae</taxon>
        <taxon>Amygdaloideae</taxon>
        <taxon>Amygdaleae</taxon>
        <taxon>Prunus</taxon>
    </lineage>
</organism>
<evidence type="ECO:0000313" key="1">
    <source>
        <dbReference type="Proteomes" id="UP000515124"/>
    </source>
</evidence>
<dbReference type="AlphaFoldDB" id="A0A6P5S3F7"/>
<keyword evidence="1" id="KW-1185">Reference proteome</keyword>
<dbReference type="KEGG" id="pavi:110753562"/>
<dbReference type="RefSeq" id="XP_021810179.1">
    <property type="nucleotide sequence ID" value="XM_021954487.1"/>
</dbReference>
<dbReference type="Proteomes" id="UP000515124">
    <property type="component" value="Unplaced"/>
</dbReference>
<accession>A0A6P5S3F7</accession>
<protein>
    <submittedName>
        <fullName evidence="2">Uncharacterized protein LOC110753562</fullName>
    </submittedName>
</protein>
<proteinExistence type="predicted"/>
<dbReference type="GeneID" id="110753562"/>
<reference evidence="2" key="1">
    <citation type="submission" date="2025-08" db="UniProtKB">
        <authorList>
            <consortium name="RefSeq"/>
        </authorList>
    </citation>
    <scope>IDENTIFICATION</scope>
</reference>
<gene>
    <name evidence="2" type="primary">LOC110753562</name>
</gene>